<proteinExistence type="predicted"/>
<protein>
    <submittedName>
        <fullName evidence="1">Uncharacterized protein</fullName>
    </submittedName>
</protein>
<dbReference type="EMBL" id="BGPR01030563">
    <property type="protein sequence ID" value="GBO03163.1"/>
    <property type="molecule type" value="Genomic_DNA"/>
</dbReference>
<dbReference type="Proteomes" id="UP000499080">
    <property type="component" value="Unassembled WGS sequence"/>
</dbReference>
<keyword evidence="2" id="KW-1185">Reference proteome</keyword>
<reference evidence="1 2" key="1">
    <citation type="journal article" date="2019" name="Sci. Rep.">
        <title>Orb-weaving spider Araneus ventricosus genome elucidates the spidroin gene catalogue.</title>
        <authorList>
            <person name="Kono N."/>
            <person name="Nakamura H."/>
            <person name="Ohtoshi R."/>
            <person name="Moran D.A.P."/>
            <person name="Shinohara A."/>
            <person name="Yoshida Y."/>
            <person name="Fujiwara M."/>
            <person name="Mori M."/>
            <person name="Tomita M."/>
            <person name="Arakawa K."/>
        </authorList>
    </citation>
    <scope>NUCLEOTIDE SEQUENCE [LARGE SCALE GENOMIC DNA]</scope>
</reference>
<gene>
    <name evidence="1" type="ORF">AVEN_25987_1</name>
</gene>
<evidence type="ECO:0000313" key="2">
    <source>
        <dbReference type="Proteomes" id="UP000499080"/>
    </source>
</evidence>
<dbReference type="AlphaFoldDB" id="A0A4Y2TR96"/>
<evidence type="ECO:0000313" key="1">
    <source>
        <dbReference type="EMBL" id="GBO03163.1"/>
    </source>
</evidence>
<name>A0A4Y2TR96_ARAVE</name>
<organism evidence="1 2">
    <name type="scientific">Araneus ventricosus</name>
    <name type="common">Orbweaver spider</name>
    <name type="synonym">Epeira ventricosa</name>
    <dbReference type="NCBI Taxonomy" id="182803"/>
    <lineage>
        <taxon>Eukaryota</taxon>
        <taxon>Metazoa</taxon>
        <taxon>Ecdysozoa</taxon>
        <taxon>Arthropoda</taxon>
        <taxon>Chelicerata</taxon>
        <taxon>Arachnida</taxon>
        <taxon>Araneae</taxon>
        <taxon>Araneomorphae</taxon>
        <taxon>Entelegynae</taxon>
        <taxon>Araneoidea</taxon>
        <taxon>Araneidae</taxon>
        <taxon>Araneus</taxon>
    </lineage>
</organism>
<accession>A0A4Y2TR96</accession>
<comment type="caution">
    <text evidence="1">The sequence shown here is derived from an EMBL/GenBank/DDBJ whole genome shotgun (WGS) entry which is preliminary data.</text>
</comment>
<sequence length="127" mass="15242">MRKRAIKISLHIQYGIWRRQMKLCQEKLARNRCAPWTPGLPLMLLEGLMSRRLIHKLWEELEFENSVSRRPVSSQPRFITLAEDRFLALSIRRRKTTTVVLNAYNHEYAHARYLCELDETYFDYSVT</sequence>